<evidence type="ECO:0000313" key="2">
    <source>
        <dbReference type="EMBL" id="STQ89987.1"/>
    </source>
</evidence>
<reference evidence="2 4" key="1">
    <citation type="submission" date="2018-06" db="EMBL/GenBank/DDBJ databases">
        <authorList>
            <consortium name="Pathogen Informatics"/>
            <person name="Doyle S."/>
        </authorList>
    </citation>
    <scope>NUCLEOTIDE SEQUENCE [LARGE SCALE GENOMIC DNA]</scope>
    <source>
        <strain evidence="2 4">NCTC11159</strain>
    </source>
</reference>
<dbReference type="InterPro" id="IPR022458">
    <property type="entry name" value="Conjugative_coupling_TraG/TraD"/>
</dbReference>
<protein>
    <submittedName>
        <fullName evidence="3">Conjugal transfer pilus assembly protein TraD</fullName>
    </submittedName>
    <submittedName>
        <fullName evidence="2">Type IV secretory pathway, VirD4 components</fullName>
    </submittedName>
</protein>
<dbReference type="InterPro" id="IPR032689">
    <property type="entry name" value="TraG-D_C"/>
</dbReference>
<evidence type="ECO:0000313" key="5">
    <source>
        <dbReference type="Proteomes" id="UP000295794"/>
    </source>
</evidence>
<keyword evidence="5" id="KW-1185">Reference proteome</keyword>
<name>A0A377Q594_9NEIS</name>
<organism evidence="2 4">
    <name type="scientific">Iodobacter fluviatilis</name>
    <dbReference type="NCBI Taxonomy" id="537"/>
    <lineage>
        <taxon>Bacteria</taxon>
        <taxon>Pseudomonadati</taxon>
        <taxon>Pseudomonadota</taxon>
        <taxon>Betaproteobacteria</taxon>
        <taxon>Neisseriales</taxon>
        <taxon>Chitinibacteraceae</taxon>
        <taxon>Iodobacter</taxon>
    </lineage>
</organism>
<feature type="domain" description="TraD/TraG TraM recognition site" evidence="1">
    <location>
        <begin position="462"/>
        <end position="556"/>
    </location>
</feature>
<dbReference type="Pfam" id="PF12846">
    <property type="entry name" value="AAA_10"/>
    <property type="match status" value="1"/>
</dbReference>
<proteinExistence type="predicted"/>
<dbReference type="OrthoDB" id="7817736at2"/>
<dbReference type="InterPro" id="IPR051162">
    <property type="entry name" value="T4SS_component"/>
</dbReference>
<evidence type="ECO:0000313" key="4">
    <source>
        <dbReference type="Proteomes" id="UP000255108"/>
    </source>
</evidence>
<dbReference type="RefSeq" id="WP_115226377.1">
    <property type="nucleotide sequence ID" value="NZ_CAWOLO010000009.1"/>
</dbReference>
<evidence type="ECO:0000259" key="1">
    <source>
        <dbReference type="Pfam" id="PF12696"/>
    </source>
</evidence>
<dbReference type="Gene3D" id="3.40.50.300">
    <property type="entry name" value="P-loop containing nucleotide triphosphate hydrolases"/>
    <property type="match status" value="2"/>
</dbReference>
<dbReference type="SUPFAM" id="SSF52540">
    <property type="entry name" value="P-loop containing nucleoside triphosphate hydrolases"/>
    <property type="match status" value="1"/>
</dbReference>
<accession>A0A377Q594</accession>
<dbReference type="PANTHER" id="PTHR30121:SF6">
    <property type="entry name" value="SLR6007 PROTEIN"/>
    <property type="match status" value="1"/>
</dbReference>
<evidence type="ECO:0000313" key="3">
    <source>
        <dbReference type="EMBL" id="TCU84521.1"/>
    </source>
</evidence>
<sequence length="611" mass="67915">MALNNYKTPWRPTYEATAALAWSTTGVGTLIAANAAGLPLGTASIYAAFALSFSGLRLKQSWDSWEKKYTLQIKELPTVKSEQLQEWCLKVPDAIWLGYGFEWHTEHSQRLYDLMRSKPEYLEVPSWYKKLRKSNGIIDSNPIGAPWIHGVETEEVSVRFSIVAQAGHTLVVGTTGSGKTRLYETVTTQAIHRDDVVICMDPKGDQDWAERLRKECLRKGKPFVYIHLAHPELSARMDPLKNWNSKSEIASRLTSVIETIGSGSSFSTKYGWQVMNDIVNGLLLLGERPTIKKIAKNALQPPIELVARVLEKLLKEHLGISVFEQALAGKKTKNIHRGEKLIELFSEHMSDYEDPDLESLIASAGHDQKHYSKIMIEVIPILKMLTSGEVGDLFSPDAADIHDTREIWDWNRVIKQKACVYVGLDMLSNDVIGTVIGTSLIEDLKAAAGVRYNYDSDPIKISVFVDEASETVNKGYVQILNKTRGAGFNNTFATQTVADFTAKMGTQAEATQLLGNANNLIVLRTVDTDTWDFVTRKFGICPIEIENETQNVSTSSEKNLAHFGGGMSKSRGFQDMDRIPSECLGALPNLQYFAVIAGGTIVKGRLPIITN</sequence>
<dbReference type="InterPro" id="IPR027417">
    <property type="entry name" value="P-loop_NTPase"/>
</dbReference>
<dbReference type="Proteomes" id="UP000295794">
    <property type="component" value="Unassembled WGS sequence"/>
</dbReference>
<reference evidence="3 5" key="2">
    <citation type="submission" date="2019-03" db="EMBL/GenBank/DDBJ databases">
        <title>Genomic Encyclopedia of Type Strains, Phase IV (KMG-IV): sequencing the most valuable type-strain genomes for metagenomic binning, comparative biology and taxonomic classification.</title>
        <authorList>
            <person name="Goeker M."/>
        </authorList>
    </citation>
    <scope>NUCLEOTIDE SEQUENCE [LARGE SCALE GENOMIC DNA]</scope>
    <source>
        <strain evidence="3 5">DSM 3764</strain>
    </source>
</reference>
<dbReference type="EMBL" id="UGHR01000001">
    <property type="protein sequence ID" value="STQ89987.1"/>
    <property type="molecule type" value="Genomic_DNA"/>
</dbReference>
<dbReference type="Proteomes" id="UP000255108">
    <property type="component" value="Unassembled WGS sequence"/>
</dbReference>
<dbReference type="AlphaFoldDB" id="A0A377Q594"/>
<dbReference type="NCBIfam" id="TIGR03743">
    <property type="entry name" value="SXT_TraD"/>
    <property type="match status" value="1"/>
</dbReference>
<dbReference type="CDD" id="cd01127">
    <property type="entry name" value="TrwB_TraG_TraD_VirD4"/>
    <property type="match status" value="1"/>
</dbReference>
<dbReference type="PANTHER" id="PTHR30121">
    <property type="entry name" value="UNCHARACTERIZED PROTEIN YJGR-RELATED"/>
    <property type="match status" value="1"/>
</dbReference>
<gene>
    <name evidence="3" type="ORF">EV682_10946</name>
    <name evidence="2" type="ORF">NCTC11159_01045</name>
</gene>
<dbReference type="Pfam" id="PF12696">
    <property type="entry name" value="TraG-D_C"/>
    <property type="match status" value="1"/>
</dbReference>
<dbReference type="EMBL" id="SMBT01000009">
    <property type="protein sequence ID" value="TCU84521.1"/>
    <property type="molecule type" value="Genomic_DNA"/>
</dbReference>